<accession>M0QHJ5</accession>
<reference evidence="9 10" key="1">
    <citation type="submission" date="2013-01" db="EMBL/GenBank/DDBJ databases">
        <title>Whole genome shotgun sequence of Gordonia soli NBRC 108243.</title>
        <authorList>
            <person name="Isaki-Nakamura S."/>
            <person name="Hosoyama A."/>
            <person name="Tsuchikane K."/>
            <person name="Ando Y."/>
            <person name="Baba S."/>
            <person name="Ohji S."/>
            <person name="Hamada M."/>
            <person name="Tamura T."/>
            <person name="Yamazoe A."/>
            <person name="Yamazaki S."/>
            <person name="Fujita N."/>
        </authorList>
    </citation>
    <scope>NUCLEOTIDE SEQUENCE [LARGE SCALE GENOMIC DNA]</scope>
    <source>
        <strain evidence="9 10">NBRC 108243</strain>
    </source>
</reference>
<dbReference type="GO" id="GO:0005247">
    <property type="term" value="F:voltage-gated chloride channel activity"/>
    <property type="evidence" value="ECO:0007669"/>
    <property type="project" value="TreeGrafter"/>
</dbReference>
<feature type="transmembrane region" description="Helical" evidence="8">
    <location>
        <begin position="227"/>
        <end position="244"/>
    </location>
</feature>
<dbReference type="InterPro" id="IPR001807">
    <property type="entry name" value="ClC"/>
</dbReference>
<dbReference type="STRING" id="1223545.GS4_05_00760"/>
<dbReference type="GO" id="GO:0005886">
    <property type="term" value="C:plasma membrane"/>
    <property type="evidence" value="ECO:0007669"/>
    <property type="project" value="TreeGrafter"/>
</dbReference>
<comment type="caution">
    <text evidence="9">The sequence shown here is derived from an EMBL/GenBank/DDBJ whole genome shotgun (WGS) entry which is preliminary data.</text>
</comment>
<evidence type="ECO:0000313" key="10">
    <source>
        <dbReference type="Proteomes" id="UP000011666"/>
    </source>
</evidence>
<dbReference type="RefSeq" id="WP_007617511.1">
    <property type="nucleotide sequence ID" value="NZ_BANX01000005.1"/>
</dbReference>
<keyword evidence="3 8" id="KW-0812">Transmembrane</keyword>
<dbReference type="Gene3D" id="1.10.3080.10">
    <property type="entry name" value="Clc chloride channel"/>
    <property type="match status" value="1"/>
</dbReference>
<feature type="transmembrane region" description="Helical" evidence="8">
    <location>
        <begin position="57"/>
        <end position="79"/>
    </location>
</feature>
<dbReference type="eggNOG" id="COG0038">
    <property type="taxonomic scope" value="Bacteria"/>
</dbReference>
<feature type="transmembrane region" description="Helical" evidence="8">
    <location>
        <begin position="264"/>
        <end position="283"/>
    </location>
</feature>
<dbReference type="InterPro" id="IPR014743">
    <property type="entry name" value="Cl-channel_core"/>
</dbReference>
<feature type="transmembrane region" description="Helical" evidence="8">
    <location>
        <begin position="190"/>
        <end position="207"/>
    </location>
</feature>
<sequence length="436" mass="44074">MADAEDTTAGLVRLCVLAVVAGAGIGFVGGAFRWCLGHLDRWRVEMLGWVHDLPGPGWLIPIAVTAGGAAAAAAIVRLVPLSAGSGIQHVEAVDHGEAQPPALRILPAKFVGGLLAIGSGLILGREGPTVHMGAAIGATTGHRARLDDTDVRLLQTSVGGAGLAVAFNAPIGGALFVLEEVMKTVRLRAVVPTLVAVAVGVGCSRLVVGDRPDFLVGPIDPPSLELLPVFVVFGVLTGVVGVLYNRTILGALDAVDFMRNVSPVTKAALIGAFVGALLAIDPLTAGGGDTLSQRILDGGGALPMIAALLVIRFVAGPMSYATAAPGGLFAPLLALGALWGVLCSGVTELVVPGDHPSLRIALAIVGMAALFGAVVRAPITGVVIVMEMTATTTLAVPMLAATAIAVLIAHLAGSPPIYDSLRDRMLAGPRPPTALP</sequence>
<feature type="transmembrane region" description="Helical" evidence="8">
    <location>
        <begin position="391"/>
        <end position="412"/>
    </location>
</feature>
<keyword evidence="10" id="KW-1185">Reference proteome</keyword>
<feature type="transmembrane region" description="Helical" evidence="8">
    <location>
        <begin position="16"/>
        <end position="36"/>
    </location>
</feature>
<dbReference type="SUPFAM" id="SSF81340">
    <property type="entry name" value="Clc chloride channel"/>
    <property type="match status" value="1"/>
</dbReference>
<dbReference type="EMBL" id="BANX01000005">
    <property type="protein sequence ID" value="GAC66867.1"/>
    <property type="molecule type" value="Genomic_DNA"/>
</dbReference>
<dbReference type="CDD" id="cd01031">
    <property type="entry name" value="EriC"/>
    <property type="match status" value="1"/>
</dbReference>
<proteinExistence type="predicted"/>
<dbReference type="AlphaFoldDB" id="M0QHJ5"/>
<dbReference type="Pfam" id="PF00654">
    <property type="entry name" value="Voltage_CLC"/>
    <property type="match status" value="1"/>
</dbReference>
<feature type="transmembrane region" description="Helical" evidence="8">
    <location>
        <begin position="158"/>
        <end position="178"/>
    </location>
</feature>
<protein>
    <submittedName>
        <fullName evidence="9">Putative ClC chloride channel</fullName>
    </submittedName>
</protein>
<evidence type="ECO:0000256" key="6">
    <source>
        <dbReference type="ARBA" id="ARBA00023136"/>
    </source>
</evidence>
<keyword evidence="4 8" id="KW-1133">Transmembrane helix</keyword>
<name>M0QHJ5_9ACTN</name>
<evidence type="ECO:0000256" key="2">
    <source>
        <dbReference type="ARBA" id="ARBA00022448"/>
    </source>
</evidence>
<evidence type="ECO:0000256" key="4">
    <source>
        <dbReference type="ARBA" id="ARBA00022989"/>
    </source>
</evidence>
<evidence type="ECO:0000313" key="9">
    <source>
        <dbReference type="EMBL" id="GAC66867.1"/>
    </source>
</evidence>
<evidence type="ECO:0000256" key="7">
    <source>
        <dbReference type="ARBA" id="ARBA00023214"/>
    </source>
</evidence>
<evidence type="ECO:0000256" key="5">
    <source>
        <dbReference type="ARBA" id="ARBA00023065"/>
    </source>
</evidence>
<dbReference type="PANTHER" id="PTHR45711">
    <property type="entry name" value="CHLORIDE CHANNEL PROTEIN"/>
    <property type="match status" value="1"/>
</dbReference>
<keyword evidence="7" id="KW-0868">Chloride</keyword>
<comment type="subcellular location">
    <subcellularLocation>
        <location evidence="1">Membrane</location>
        <topology evidence="1">Multi-pass membrane protein</topology>
    </subcellularLocation>
</comment>
<evidence type="ECO:0000256" key="1">
    <source>
        <dbReference type="ARBA" id="ARBA00004141"/>
    </source>
</evidence>
<keyword evidence="2" id="KW-0813">Transport</keyword>
<feature type="transmembrane region" description="Helical" evidence="8">
    <location>
        <begin position="295"/>
        <end position="315"/>
    </location>
</feature>
<organism evidence="9 10">
    <name type="scientific">Gordonia soli NBRC 108243</name>
    <dbReference type="NCBI Taxonomy" id="1223545"/>
    <lineage>
        <taxon>Bacteria</taxon>
        <taxon>Bacillati</taxon>
        <taxon>Actinomycetota</taxon>
        <taxon>Actinomycetes</taxon>
        <taxon>Mycobacteriales</taxon>
        <taxon>Gordoniaceae</taxon>
        <taxon>Gordonia</taxon>
    </lineage>
</organism>
<feature type="transmembrane region" description="Helical" evidence="8">
    <location>
        <begin position="359"/>
        <end position="379"/>
    </location>
</feature>
<feature type="transmembrane region" description="Helical" evidence="8">
    <location>
        <begin position="327"/>
        <end position="347"/>
    </location>
</feature>
<dbReference type="PANTHER" id="PTHR45711:SF6">
    <property type="entry name" value="CHLORIDE CHANNEL PROTEIN"/>
    <property type="match status" value="1"/>
</dbReference>
<evidence type="ECO:0000256" key="3">
    <source>
        <dbReference type="ARBA" id="ARBA00022692"/>
    </source>
</evidence>
<dbReference type="PRINTS" id="PR00762">
    <property type="entry name" value="CLCHANNEL"/>
</dbReference>
<dbReference type="Proteomes" id="UP000011666">
    <property type="component" value="Unassembled WGS sequence"/>
</dbReference>
<keyword evidence="6 8" id="KW-0472">Membrane</keyword>
<evidence type="ECO:0000256" key="8">
    <source>
        <dbReference type="SAM" id="Phobius"/>
    </source>
</evidence>
<gene>
    <name evidence="9" type="ORF">GS4_05_00760</name>
</gene>
<keyword evidence="5" id="KW-0406">Ion transport</keyword>